<keyword evidence="1" id="KW-0175">Coiled coil</keyword>
<evidence type="ECO:0000313" key="3">
    <source>
        <dbReference type="EMBL" id="RKK51294.1"/>
    </source>
</evidence>
<name>A0A420M6S5_FUSOX</name>
<dbReference type="VEuPathDB" id="FungiDB:HZS61_005306"/>
<reference evidence="3 4" key="1">
    <citation type="journal article" date="2018" name="Sci. Rep.">
        <title>Characterisation of pathogen-specific regions and novel effector candidates in Fusarium oxysporum f. sp. cepae.</title>
        <authorList>
            <person name="Armitage A.D."/>
            <person name="Taylor A."/>
            <person name="Sobczyk M.K."/>
            <person name="Baxter L."/>
            <person name="Greenfield B.P."/>
            <person name="Bates H.J."/>
            <person name="Wilson F."/>
            <person name="Jackson A.C."/>
            <person name="Ott S."/>
            <person name="Harrison R.J."/>
            <person name="Clarkson J.P."/>
        </authorList>
    </citation>
    <scope>NUCLEOTIDE SEQUENCE [LARGE SCALE GENOMIC DNA]</scope>
    <source>
        <strain evidence="3 4">Fo_A13</strain>
    </source>
</reference>
<proteinExistence type="predicted"/>
<dbReference type="AlphaFoldDB" id="A0A420M6S5"/>
<dbReference type="VEuPathDB" id="FungiDB:FOXG_06769"/>
<protein>
    <recommendedName>
        <fullName evidence="5">BZIP domain-containing protein</fullName>
    </recommendedName>
</protein>
<accession>A0A420M6S5</accession>
<dbReference type="EMBL" id="MRCX01001228">
    <property type="protein sequence ID" value="RKK51294.1"/>
    <property type="molecule type" value="Genomic_DNA"/>
</dbReference>
<dbReference type="VEuPathDB" id="FungiDB:FOIG_15643"/>
<feature type="region of interest" description="Disordered" evidence="2">
    <location>
        <begin position="1"/>
        <end position="23"/>
    </location>
</feature>
<organism evidence="3 4">
    <name type="scientific">Fusarium oxysporum</name>
    <name type="common">Fusarium vascular wilt</name>
    <dbReference type="NCBI Taxonomy" id="5507"/>
    <lineage>
        <taxon>Eukaryota</taxon>
        <taxon>Fungi</taxon>
        <taxon>Dikarya</taxon>
        <taxon>Ascomycota</taxon>
        <taxon>Pezizomycotina</taxon>
        <taxon>Sordariomycetes</taxon>
        <taxon>Hypocreomycetidae</taxon>
        <taxon>Hypocreales</taxon>
        <taxon>Nectriaceae</taxon>
        <taxon>Fusarium</taxon>
        <taxon>Fusarium oxysporum species complex</taxon>
    </lineage>
</organism>
<sequence>MVRPLSAEPVKSKRKGKFSCRGSPEHYCTRNVSTLTPVQLARKRAKDREAQRAIRARTKEHIERLERELAGLRSKQSRDRTVQELLRRNKAIEKELIQLKEIMRESMTSSSYSAPGLTPQQLSLPDELLTSTVYDGNPRTDSDAIPSPRGSPFPGDYTSLPDYSQQYIPLSHNCESLASTVSCLIPSNDSTPASSADYNAGYIPISVPASILPSNTSSSSIGAVCDKDVIKTEYDDVCHHGTVSQDFPVPDTRYDEEISHTQYLDARFGLNDPPLHPGTPYSNPYMPHHQQQQSAWNTYPMYCP</sequence>
<dbReference type="VEuPathDB" id="FungiDB:FOC1_g10000862"/>
<dbReference type="PANTHER" id="PTHR37012:SF2">
    <property type="entry name" value="BZIP DOMAIN-CONTAINING PROTEIN-RELATED"/>
    <property type="match status" value="1"/>
</dbReference>
<comment type="caution">
    <text evidence="3">The sequence shown here is derived from an EMBL/GenBank/DDBJ whole genome shotgun (WGS) entry which is preliminary data.</text>
</comment>
<dbReference type="VEuPathDB" id="FungiDB:FOC4_g10009076"/>
<evidence type="ECO:0000256" key="1">
    <source>
        <dbReference type="SAM" id="Coils"/>
    </source>
</evidence>
<dbReference type="CDD" id="cd14688">
    <property type="entry name" value="bZIP_YAP"/>
    <property type="match status" value="1"/>
</dbReference>
<evidence type="ECO:0008006" key="5">
    <source>
        <dbReference type="Google" id="ProtNLM"/>
    </source>
</evidence>
<dbReference type="VEuPathDB" id="FungiDB:FOMG_19082"/>
<dbReference type="Gene3D" id="1.20.5.170">
    <property type="match status" value="1"/>
</dbReference>
<dbReference type="VEuPathDB" id="FungiDB:FOZG_17955"/>
<feature type="region of interest" description="Disordered" evidence="2">
    <location>
        <begin position="131"/>
        <end position="152"/>
    </location>
</feature>
<dbReference type="PANTHER" id="PTHR37012">
    <property type="entry name" value="B-ZIP TRANSCRIPTION FACTOR (EUROFUNG)-RELATED"/>
    <property type="match status" value="1"/>
</dbReference>
<evidence type="ECO:0000256" key="2">
    <source>
        <dbReference type="SAM" id="MobiDB-lite"/>
    </source>
</evidence>
<evidence type="ECO:0000313" key="4">
    <source>
        <dbReference type="Proteomes" id="UP000285084"/>
    </source>
</evidence>
<dbReference type="Proteomes" id="UP000285084">
    <property type="component" value="Unassembled WGS sequence"/>
</dbReference>
<gene>
    <name evidence="3" type="ORF">BFJ69_g17948</name>
</gene>
<feature type="coiled-coil region" evidence="1">
    <location>
        <begin position="48"/>
        <end position="102"/>
    </location>
</feature>